<dbReference type="SUPFAM" id="SSF53448">
    <property type="entry name" value="Nucleotide-diphospho-sugar transferases"/>
    <property type="match status" value="1"/>
</dbReference>
<evidence type="ECO:0000256" key="8">
    <source>
        <dbReference type="SAM" id="Phobius"/>
    </source>
</evidence>
<keyword evidence="4 8" id="KW-0812">Transmembrane</keyword>
<keyword evidence="2 10" id="KW-0328">Glycosyltransferase</keyword>
<comment type="caution">
    <text evidence="10">The sequence shown here is derived from an EMBL/GenBank/DDBJ whole genome shotgun (WGS) entry which is preliminary data.</text>
</comment>
<dbReference type="GO" id="GO:0016757">
    <property type="term" value="F:glycosyltransferase activity"/>
    <property type="evidence" value="ECO:0007669"/>
    <property type="project" value="UniProtKB-KW"/>
</dbReference>
<feature type="transmembrane region" description="Helical" evidence="8">
    <location>
        <begin position="232"/>
        <end position="257"/>
    </location>
</feature>
<dbReference type="InterPro" id="IPR050256">
    <property type="entry name" value="Glycosyltransferase_2"/>
</dbReference>
<dbReference type="PANTHER" id="PTHR48090:SF1">
    <property type="entry name" value="PROPHAGE BACTOPRENOL GLUCOSYL TRANSFERASE HOMOLOG"/>
    <property type="match status" value="1"/>
</dbReference>
<evidence type="ECO:0000256" key="4">
    <source>
        <dbReference type="ARBA" id="ARBA00022692"/>
    </source>
</evidence>
<evidence type="ECO:0000256" key="3">
    <source>
        <dbReference type="ARBA" id="ARBA00022679"/>
    </source>
</evidence>
<gene>
    <name evidence="10" type="ORF">ACFOW7_20800</name>
</gene>
<dbReference type="InterPro" id="IPR001173">
    <property type="entry name" value="Glyco_trans_2-like"/>
</dbReference>
<evidence type="ECO:0000256" key="1">
    <source>
        <dbReference type="ARBA" id="ARBA00004141"/>
    </source>
</evidence>
<feature type="transmembrane region" description="Helical" evidence="8">
    <location>
        <begin position="263"/>
        <end position="291"/>
    </location>
</feature>
<dbReference type="InterPro" id="IPR029044">
    <property type="entry name" value="Nucleotide-diphossugar_trans"/>
</dbReference>
<protein>
    <submittedName>
        <fullName evidence="10">Glycosyltransferase family 2 protein</fullName>
        <ecNumber evidence="10">2.4.-.-</ecNumber>
    </submittedName>
</protein>
<feature type="domain" description="Glycosyltransferase 2-like" evidence="9">
    <location>
        <begin position="7"/>
        <end position="169"/>
    </location>
</feature>
<dbReference type="EMBL" id="JBHSBU010000002">
    <property type="protein sequence ID" value="MFC4161780.1"/>
    <property type="molecule type" value="Genomic_DNA"/>
</dbReference>
<evidence type="ECO:0000256" key="7">
    <source>
        <dbReference type="SAM" id="MobiDB-lite"/>
    </source>
</evidence>
<evidence type="ECO:0000313" key="10">
    <source>
        <dbReference type="EMBL" id="MFC4161780.1"/>
    </source>
</evidence>
<evidence type="ECO:0000256" key="2">
    <source>
        <dbReference type="ARBA" id="ARBA00022676"/>
    </source>
</evidence>
<keyword evidence="11" id="KW-1185">Reference proteome</keyword>
<keyword evidence="6 8" id="KW-0472">Membrane</keyword>
<evidence type="ECO:0000256" key="5">
    <source>
        <dbReference type="ARBA" id="ARBA00022989"/>
    </source>
</evidence>
<evidence type="ECO:0000259" key="9">
    <source>
        <dbReference type="Pfam" id="PF00535"/>
    </source>
</evidence>
<dbReference type="Pfam" id="PF00535">
    <property type="entry name" value="Glycos_transf_2"/>
    <property type="match status" value="1"/>
</dbReference>
<organism evidence="10 11">
    <name type="scientific">Chitinimonas lacunae</name>
    <dbReference type="NCBI Taxonomy" id="1963018"/>
    <lineage>
        <taxon>Bacteria</taxon>
        <taxon>Pseudomonadati</taxon>
        <taxon>Pseudomonadota</taxon>
        <taxon>Betaproteobacteria</taxon>
        <taxon>Neisseriales</taxon>
        <taxon>Chitinibacteraceae</taxon>
        <taxon>Chitinimonas</taxon>
    </lineage>
</organism>
<keyword evidence="5 8" id="KW-1133">Transmembrane helix</keyword>
<proteinExistence type="predicted"/>
<dbReference type="PANTHER" id="PTHR48090">
    <property type="entry name" value="UNDECAPRENYL-PHOSPHATE 4-DEOXY-4-FORMAMIDO-L-ARABINOSE TRANSFERASE-RELATED"/>
    <property type="match status" value="1"/>
</dbReference>
<name>A0ABV8MXT2_9NEIS</name>
<dbReference type="RefSeq" id="WP_378168287.1">
    <property type="nucleotide sequence ID" value="NZ_JBHSBU010000002.1"/>
</dbReference>
<evidence type="ECO:0000313" key="11">
    <source>
        <dbReference type="Proteomes" id="UP001595791"/>
    </source>
</evidence>
<reference evidence="11" key="1">
    <citation type="journal article" date="2019" name="Int. J. Syst. Evol. Microbiol.">
        <title>The Global Catalogue of Microorganisms (GCM) 10K type strain sequencing project: providing services to taxonomists for standard genome sequencing and annotation.</title>
        <authorList>
            <consortium name="The Broad Institute Genomics Platform"/>
            <consortium name="The Broad Institute Genome Sequencing Center for Infectious Disease"/>
            <person name="Wu L."/>
            <person name="Ma J."/>
        </authorList>
    </citation>
    <scope>NUCLEOTIDE SEQUENCE [LARGE SCALE GENOMIC DNA]</scope>
    <source>
        <strain evidence="11">LMG 29894</strain>
    </source>
</reference>
<comment type="subcellular location">
    <subcellularLocation>
        <location evidence="1">Membrane</location>
        <topology evidence="1">Multi-pass membrane protein</topology>
    </subcellularLocation>
</comment>
<evidence type="ECO:0000256" key="6">
    <source>
        <dbReference type="ARBA" id="ARBA00023136"/>
    </source>
</evidence>
<sequence>MIQTIAIVVPVFREEKNLRNLYQRLEQATVQVHDVAWEYIFVNDGSPDDSLTVLRELAARDQRVKVIDFSRNFGKEVALTAGVHAADADAVICMDADLQHPPELIPTLIDTWRRSGAEIVATVRTGIDKQPLLRRIGSHGYYWLMSRISGLDMMSQTTDFRLFDRKVVDAFRGVTERQPMFRGIMDWMGFRKVYVEFHAGAREAGVAGYSYRQLLRLAVSSITSFSLFPLRLIGYLGVLITLLSGGLLTWMLCSYFLLGQHMYTPLAIVVVANTFFIGVVLMAMGLISLYIGTIHTEVINRPLYIIRERLNFGSEAAPPRRAANSGARLAPVDPLS</sequence>
<dbReference type="CDD" id="cd04187">
    <property type="entry name" value="DPM1_like_bac"/>
    <property type="match status" value="1"/>
</dbReference>
<feature type="region of interest" description="Disordered" evidence="7">
    <location>
        <begin position="317"/>
        <end position="336"/>
    </location>
</feature>
<dbReference type="Gene3D" id="3.90.550.10">
    <property type="entry name" value="Spore Coat Polysaccharide Biosynthesis Protein SpsA, Chain A"/>
    <property type="match status" value="1"/>
</dbReference>
<keyword evidence="3 10" id="KW-0808">Transferase</keyword>
<dbReference type="Proteomes" id="UP001595791">
    <property type="component" value="Unassembled WGS sequence"/>
</dbReference>
<dbReference type="EC" id="2.4.-.-" evidence="10"/>
<accession>A0ABV8MXT2</accession>